<organism evidence="1 2">
    <name type="scientific">Fusarium decemcellulare</name>
    <dbReference type="NCBI Taxonomy" id="57161"/>
    <lineage>
        <taxon>Eukaryota</taxon>
        <taxon>Fungi</taxon>
        <taxon>Dikarya</taxon>
        <taxon>Ascomycota</taxon>
        <taxon>Pezizomycotina</taxon>
        <taxon>Sordariomycetes</taxon>
        <taxon>Hypocreomycetidae</taxon>
        <taxon>Hypocreales</taxon>
        <taxon>Nectriaceae</taxon>
        <taxon>Fusarium</taxon>
        <taxon>Fusarium decemcellulare species complex</taxon>
    </lineage>
</organism>
<accession>A0ACC1SBF0</accession>
<gene>
    <name evidence="1" type="ORF">NM208_g6887</name>
</gene>
<dbReference type="Proteomes" id="UP001148629">
    <property type="component" value="Unassembled WGS sequence"/>
</dbReference>
<comment type="caution">
    <text evidence="1">The sequence shown here is derived from an EMBL/GenBank/DDBJ whole genome shotgun (WGS) entry which is preliminary data.</text>
</comment>
<sequence>MSDSGEASAPDQQQQPKRNRMVDSMGEKAQEVIREDYAQAKELVSEAAKSRAYLYPIKGILYFLSHRSLWKPFISKLGPLILLSTSVIGGMFAFTYLPQLAVLVFVNGPLAVVTTSLLVLNESTTIINLIARNYLLQDALLDTFDGTLLSRGDTQIVSEGREVKSGSDPMQKLGRILKSPFERFSPKAIIRYIMYLPLNAIPVVGTVIFIILQGRNRGKGVHDRYFQLKRWSAPKRSDWLNKNVGPYTAFGLVATLLEMVPVASMFFTYTNTVGAALWAADIEDKDTTMTDGTAPTLRETAEKAEKEEDSADVDQIPQEDAQSGTTFEIRTCTRIRVPAERAGVSFRLYVPATRQRKEIEAIDGPTGLAPNREGGKVKGAFEADILPLGAAYERVVENEVGENSFYQNIYIFQTAENETLSLDVDGILHYDNNALHGFGFAKIATSVPQFLKYNYQAFVIEVEGDFNTGTAVAEVFELKPCGRRDGKPIKALLPAGGA</sequence>
<name>A0ACC1SBF0_9HYPO</name>
<proteinExistence type="predicted"/>
<evidence type="ECO:0000313" key="2">
    <source>
        <dbReference type="Proteomes" id="UP001148629"/>
    </source>
</evidence>
<reference evidence="1" key="1">
    <citation type="submission" date="2022-08" db="EMBL/GenBank/DDBJ databases">
        <title>Genome Sequence of Fusarium decemcellulare.</title>
        <authorList>
            <person name="Buettner E."/>
        </authorList>
    </citation>
    <scope>NUCLEOTIDE SEQUENCE</scope>
    <source>
        <strain evidence="1">Babe19</strain>
    </source>
</reference>
<dbReference type="EMBL" id="JANRMS010000669">
    <property type="protein sequence ID" value="KAJ3536035.1"/>
    <property type="molecule type" value="Genomic_DNA"/>
</dbReference>
<protein>
    <submittedName>
        <fullName evidence="1">Uncharacterized protein</fullName>
    </submittedName>
</protein>
<evidence type="ECO:0000313" key="1">
    <source>
        <dbReference type="EMBL" id="KAJ3536035.1"/>
    </source>
</evidence>
<keyword evidence="2" id="KW-1185">Reference proteome</keyword>